<dbReference type="PANTHER" id="PTHR24363:SF0">
    <property type="entry name" value="SERINE_THREONINE KINASE LIKE DOMAIN CONTAINING 1"/>
    <property type="match status" value="1"/>
</dbReference>
<keyword evidence="3" id="KW-0808">Transferase</keyword>
<dbReference type="InterPro" id="IPR011009">
    <property type="entry name" value="Kinase-like_dom_sf"/>
</dbReference>
<protein>
    <recommendedName>
        <fullName evidence="1">non-specific serine/threonine protein kinase</fullName>
        <ecNumber evidence="1">2.7.11.1</ecNumber>
    </recommendedName>
</protein>
<dbReference type="eggNOG" id="COG0515">
    <property type="taxonomic scope" value="Bacteria"/>
</dbReference>
<dbReference type="SUPFAM" id="SSF56112">
    <property type="entry name" value="Protein kinase-like (PK-like)"/>
    <property type="match status" value="1"/>
</dbReference>
<dbReference type="SMART" id="SM00220">
    <property type="entry name" value="S_TKc"/>
    <property type="match status" value="1"/>
</dbReference>
<dbReference type="PANTHER" id="PTHR24363">
    <property type="entry name" value="SERINE/THREONINE PROTEIN KINASE"/>
    <property type="match status" value="1"/>
</dbReference>
<dbReference type="GO" id="GO:0004674">
    <property type="term" value="F:protein serine/threonine kinase activity"/>
    <property type="evidence" value="ECO:0007669"/>
    <property type="project" value="UniProtKB-KW"/>
</dbReference>
<evidence type="ECO:0000256" key="10">
    <source>
        <dbReference type="SAM" id="Phobius"/>
    </source>
</evidence>
<organism evidence="12 13">
    <name type="scientific">Gloeothece verrucosa (strain PCC 7822)</name>
    <name type="common">Cyanothece sp. (strain PCC 7822)</name>
    <dbReference type="NCBI Taxonomy" id="497965"/>
    <lineage>
        <taxon>Bacteria</taxon>
        <taxon>Bacillati</taxon>
        <taxon>Cyanobacteriota</taxon>
        <taxon>Cyanophyceae</taxon>
        <taxon>Oscillatoriophycideae</taxon>
        <taxon>Chroococcales</taxon>
        <taxon>Aphanothecaceae</taxon>
        <taxon>Gloeothece</taxon>
        <taxon>Gloeothece verrucosa</taxon>
    </lineage>
</organism>
<keyword evidence="10" id="KW-1133">Transmembrane helix</keyword>
<comment type="catalytic activity">
    <reaction evidence="8">
        <text>L-seryl-[protein] + ATP = O-phospho-L-seryl-[protein] + ADP + H(+)</text>
        <dbReference type="Rhea" id="RHEA:17989"/>
        <dbReference type="Rhea" id="RHEA-COMP:9863"/>
        <dbReference type="Rhea" id="RHEA-COMP:11604"/>
        <dbReference type="ChEBI" id="CHEBI:15378"/>
        <dbReference type="ChEBI" id="CHEBI:29999"/>
        <dbReference type="ChEBI" id="CHEBI:30616"/>
        <dbReference type="ChEBI" id="CHEBI:83421"/>
        <dbReference type="ChEBI" id="CHEBI:456216"/>
        <dbReference type="EC" id="2.7.11.1"/>
    </reaction>
</comment>
<feature type="region of interest" description="Disordered" evidence="9">
    <location>
        <begin position="282"/>
        <end position="301"/>
    </location>
</feature>
<dbReference type="Gene3D" id="1.10.510.10">
    <property type="entry name" value="Transferase(Phosphotransferase) domain 1"/>
    <property type="match status" value="1"/>
</dbReference>
<sequence length="524" mass="57009">MSDILLSRYKINRSLASGGFGDTYLAQDLALPGNPLCVVKHLKPKVLSSQALPIAKTLFEREAEYLYQLGEHSQIPRLYAHFQQEGEFYLVQEFIEGNELTQELIEGQLWSESKTIELLRSILEVLAVVHQKNVIHRDIKPSNIMRRKADGKLVLIDFGAVKEFSSLTVTSGGQTSLTVAIGTPGYMPPEQAHGKPTLASDIYAVGMIAIQALTGVNPSLLPTEPQTGEIIWRDHARVSDQFATILNKMIHEYHRLRYQNAREALEDLNSLNFSNPTVYSTEANSSNPTLVVSPGSNDNSPRTLNSPKIFPWVFGLMGGLVLAATGTIIFNRFISNSSTVVTVSPTPDASASEPPPTTFTPSVAPDASTSEPPPTTLTPYPTPDASASEPPPTTLTPSPTPDASPSVSLNPATWLSASGKTTIPQLDSICWGNNQINSAQTVFSSPPYQGSLRFNNPKTGGCFPGDTLTGTFELSSQGNYCTGQITVTWYENNQAHLQWLINNLGTDCPVSSDRWEIDTHPVRG</sequence>
<feature type="compositionally biased region" description="Pro residues" evidence="9">
    <location>
        <begin position="389"/>
        <end position="402"/>
    </location>
</feature>
<dbReference type="KEGG" id="cyj:Cyan7822_0166"/>
<evidence type="ECO:0000256" key="2">
    <source>
        <dbReference type="ARBA" id="ARBA00022527"/>
    </source>
</evidence>
<feature type="compositionally biased region" description="Pro residues" evidence="9">
    <location>
        <begin position="371"/>
        <end position="382"/>
    </location>
</feature>
<name>E0UIM3_GLOV7</name>
<evidence type="ECO:0000256" key="8">
    <source>
        <dbReference type="ARBA" id="ARBA00048679"/>
    </source>
</evidence>
<evidence type="ECO:0000256" key="6">
    <source>
        <dbReference type="ARBA" id="ARBA00022840"/>
    </source>
</evidence>
<feature type="transmembrane region" description="Helical" evidence="10">
    <location>
        <begin position="309"/>
        <end position="330"/>
    </location>
</feature>
<feature type="domain" description="Protein kinase" evidence="11">
    <location>
        <begin position="9"/>
        <end position="278"/>
    </location>
</feature>
<evidence type="ECO:0000256" key="4">
    <source>
        <dbReference type="ARBA" id="ARBA00022741"/>
    </source>
</evidence>
<evidence type="ECO:0000256" key="3">
    <source>
        <dbReference type="ARBA" id="ARBA00022679"/>
    </source>
</evidence>
<evidence type="ECO:0000256" key="5">
    <source>
        <dbReference type="ARBA" id="ARBA00022777"/>
    </source>
</evidence>
<keyword evidence="6" id="KW-0067">ATP-binding</keyword>
<evidence type="ECO:0000256" key="7">
    <source>
        <dbReference type="ARBA" id="ARBA00047899"/>
    </source>
</evidence>
<dbReference type="HOGENOM" id="CLU_000288_135_5_3"/>
<dbReference type="OrthoDB" id="468998at2"/>
<dbReference type="AlphaFoldDB" id="E0UIM3"/>
<dbReference type="EMBL" id="CP002198">
    <property type="protein sequence ID" value="ADN12217.1"/>
    <property type="molecule type" value="Genomic_DNA"/>
</dbReference>
<dbReference type="STRING" id="497965.Cyan7822_0166"/>
<evidence type="ECO:0000313" key="13">
    <source>
        <dbReference type="Proteomes" id="UP000008206"/>
    </source>
</evidence>
<feature type="region of interest" description="Disordered" evidence="9">
    <location>
        <begin position="341"/>
        <end position="411"/>
    </location>
</feature>
<dbReference type="EC" id="2.7.11.1" evidence="1"/>
<dbReference type="Proteomes" id="UP000008206">
    <property type="component" value="Chromosome"/>
</dbReference>
<evidence type="ECO:0000256" key="1">
    <source>
        <dbReference type="ARBA" id="ARBA00012513"/>
    </source>
</evidence>
<keyword evidence="10" id="KW-0472">Membrane</keyword>
<dbReference type="GO" id="GO:0005524">
    <property type="term" value="F:ATP binding"/>
    <property type="evidence" value="ECO:0007669"/>
    <property type="project" value="UniProtKB-KW"/>
</dbReference>
<proteinExistence type="predicted"/>
<dbReference type="InterPro" id="IPR000719">
    <property type="entry name" value="Prot_kinase_dom"/>
</dbReference>
<dbReference type="PRINTS" id="PR01217">
    <property type="entry name" value="PRICHEXTENSN"/>
</dbReference>
<evidence type="ECO:0000256" key="9">
    <source>
        <dbReference type="SAM" id="MobiDB-lite"/>
    </source>
</evidence>
<comment type="catalytic activity">
    <reaction evidence="7">
        <text>L-threonyl-[protein] + ATP = O-phospho-L-threonyl-[protein] + ADP + H(+)</text>
        <dbReference type="Rhea" id="RHEA:46608"/>
        <dbReference type="Rhea" id="RHEA-COMP:11060"/>
        <dbReference type="Rhea" id="RHEA-COMP:11605"/>
        <dbReference type="ChEBI" id="CHEBI:15378"/>
        <dbReference type="ChEBI" id="CHEBI:30013"/>
        <dbReference type="ChEBI" id="CHEBI:30616"/>
        <dbReference type="ChEBI" id="CHEBI:61977"/>
        <dbReference type="ChEBI" id="CHEBI:456216"/>
        <dbReference type="EC" id="2.7.11.1"/>
    </reaction>
</comment>
<keyword evidence="2 12" id="KW-0723">Serine/threonine-protein kinase</keyword>
<reference evidence="13" key="1">
    <citation type="journal article" date="2011" name="MBio">
        <title>Novel metabolic attributes of the genus Cyanothece, comprising a group of unicellular nitrogen-fixing Cyanobacteria.</title>
        <authorList>
            <person name="Bandyopadhyay A."/>
            <person name="Elvitigala T."/>
            <person name="Welsh E."/>
            <person name="Stockel J."/>
            <person name="Liberton M."/>
            <person name="Min H."/>
            <person name="Sherman L.A."/>
            <person name="Pakrasi H.B."/>
        </authorList>
    </citation>
    <scope>NUCLEOTIDE SEQUENCE [LARGE SCALE GENOMIC DNA]</scope>
    <source>
        <strain evidence="13">PCC 7822</strain>
    </source>
</reference>
<evidence type="ECO:0000259" key="11">
    <source>
        <dbReference type="PROSITE" id="PS50011"/>
    </source>
</evidence>
<keyword evidence="5 12" id="KW-0418">Kinase</keyword>
<dbReference type="Pfam" id="PF00069">
    <property type="entry name" value="Pkinase"/>
    <property type="match status" value="1"/>
</dbReference>
<evidence type="ECO:0000313" key="12">
    <source>
        <dbReference type="EMBL" id="ADN12217.1"/>
    </source>
</evidence>
<keyword evidence="4" id="KW-0547">Nucleotide-binding</keyword>
<dbReference type="PROSITE" id="PS50011">
    <property type="entry name" value="PROTEIN_KINASE_DOM"/>
    <property type="match status" value="1"/>
</dbReference>
<dbReference type="CDD" id="cd14014">
    <property type="entry name" value="STKc_PknB_like"/>
    <property type="match status" value="1"/>
</dbReference>
<accession>E0UIM3</accession>
<keyword evidence="10" id="KW-0812">Transmembrane</keyword>
<keyword evidence="13" id="KW-1185">Reference proteome</keyword>
<gene>
    <name evidence="12" type="ordered locus">Cyan7822_0166</name>
</gene>
<dbReference type="RefSeq" id="WP_013320327.1">
    <property type="nucleotide sequence ID" value="NC_014501.1"/>
</dbReference>